<dbReference type="InterPro" id="IPR010982">
    <property type="entry name" value="Lambda_DNA-bd_dom_sf"/>
</dbReference>
<dbReference type="Gene3D" id="1.10.260.40">
    <property type="entry name" value="lambda repressor-like DNA-binding domains"/>
    <property type="match status" value="1"/>
</dbReference>
<dbReference type="InterPro" id="IPR025194">
    <property type="entry name" value="RodZ-like_C"/>
</dbReference>
<reference evidence="4" key="1">
    <citation type="submission" date="2016-04" db="EMBL/GenBank/DDBJ databases">
        <authorList>
            <person name="Evans L.H."/>
            <person name="Alamgir A."/>
            <person name="Owens N."/>
            <person name="Weber N.D."/>
            <person name="Virtaneva K."/>
            <person name="Barbian K."/>
            <person name="Babar A."/>
            <person name="Rosenke K."/>
        </authorList>
    </citation>
    <scope>NUCLEOTIDE SEQUENCE</scope>
    <source>
        <strain evidence="4">92-2</strain>
    </source>
</reference>
<dbReference type="RefSeq" id="WP_192112999.1">
    <property type="nucleotide sequence ID" value="NZ_LT598928.1"/>
</dbReference>
<dbReference type="PANTHER" id="PTHR34475">
    <property type="match status" value="1"/>
</dbReference>
<evidence type="ECO:0000259" key="3">
    <source>
        <dbReference type="Pfam" id="PF13464"/>
    </source>
</evidence>
<dbReference type="PANTHER" id="PTHR34475:SF1">
    <property type="entry name" value="CYTOSKELETON PROTEIN RODZ"/>
    <property type="match status" value="1"/>
</dbReference>
<dbReference type="Pfam" id="PF13413">
    <property type="entry name" value="HTH_25"/>
    <property type="match status" value="1"/>
</dbReference>
<dbReference type="InterPro" id="IPR050400">
    <property type="entry name" value="Bact_Cytoskel_RodZ"/>
</dbReference>
<evidence type="ECO:0000256" key="2">
    <source>
        <dbReference type="SAM" id="Phobius"/>
    </source>
</evidence>
<feature type="region of interest" description="Disordered" evidence="1">
    <location>
        <begin position="332"/>
        <end position="353"/>
    </location>
</feature>
<dbReference type="EMBL" id="FLUP01000001">
    <property type="protein sequence ID" value="SBW09962.1"/>
    <property type="molecule type" value="Genomic_DNA"/>
</dbReference>
<accession>A0A212KE95</accession>
<feature type="compositionally biased region" description="Low complexity" evidence="1">
    <location>
        <begin position="160"/>
        <end position="226"/>
    </location>
</feature>
<feature type="transmembrane region" description="Helical" evidence="2">
    <location>
        <begin position="104"/>
        <end position="122"/>
    </location>
</feature>
<organism evidence="4">
    <name type="scientific">uncultured Desulfovibrio sp</name>
    <dbReference type="NCBI Taxonomy" id="167968"/>
    <lineage>
        <taxon>Bacteria</taxon>
        <taxon>Pseudomonadati</taxon>
        <taxon>Thermodesulfobacteriota</taxon>
        <taxon>Desulfovibrionia</taxon>
        <taxon>Desulfovibrionales</taxon>
        <taxon>Desulfovibrionaceae</taxon>
        <taxon>Desulfovibrio</taxon>
        <taxon>environmental samples</taxon>
    </lineage>
</organism>
<feature type="compositionally biased region" description="Low complexity" evidence="1">
    <location>
        <begin position="240"/>
        <end position="251"/>
    </location>
</feature>
<gene>
    <name evidence="4" type="ORF">KM92DES2_12832</name>
</gene>
<name>A0A212KE95_9BACT</name>
<feature type="region of interest" description="Disordered" evidence="1">
    <location>
        <begin position="141"/>
        <end position="251"/>
    </location>
</feature>
<keyword evidence="2" id="KW-1133">Transmembrane helix</keyword>
<dbReference type="InterPro" id="IPR001387">
    <property type="entry name" value="Cro/C1-type_HTH"/>
</dbReference>
<dbReference type="SUPFAM" id="SSF47413">
    <property type="entry name" value="lambda repressor-like DNA-binding domains"/>
    <property type="match status" value="1"/>
</dbReference>
<proteinExistence type="predicted"/>
<evidence type="ECO:0000256" key="1">
    <source>
        <dbReference type="SAM" id="MobiDB-lite"/>
    </source>
</evidence>
<protein>
    <recommendedName>
        <fullName evidence="3">Cytoskeleton protein RodZ-like C-terminal domain-containing protein</fullName>
    </recommendedName>
</protein>
<dbReference type="AlphaFoldDB" id="A0A212KE95"/>
<dbReference type="CDD" id="cd00093">
    <property type="entry name" value="HTH_XRE"/>
    <property type="match status" value="1"/>
</dbReference>
<sequence>MTLVELGAALRVEREKRGLDMEDAANRLKISARLLRALEEGDETSLPPLAYTKGFIRSYASYVGLSAEEVSEALGALEAASEPVAPQNVYEPEMVLTPRRNLKPILAGLFMVCVVAVVLVAWQQGVFDFLSRQTRRLAQPAPLQSAESVDPGNLASRPSAPAAPVQGQAPAQTSAQAQAPAVASQPQGSVAPAQGQAPAQTPGQSSGQTSAQASVQPTGQAAQPAAPGLPPVRGTAANVPAAGTPVSTAPATPAASAAASSAASQGSDVPVGAHKLIITATEECWVHSSADKTDTRQFSLHKGDTFALTFSKSLELKLGNAGGVRLRYDGEELPPAGQSGQVRNLVFPPADRP</sequence>
<dbReference type="Pfam" id="PF13464">
    <property type="entry name" value="RodZ_C"/>
    <property type="match status" value="1"/>
</dbReference>
<keyword evidence="2" id="KW-0472">Membrane</keyword>
<feature type="domain" description="Cytoskeleton protein RodZ-like C-terminal" evidence="3">
    <location>
        <begin position="278"/>
        <end position="345"/>
    </location>
</feature>
<dbReference type="GO" id="GO:0003677">
    <property type="term" value="F:DNA binding"/>
    <property type="evidence" value="ECO:0007669"/>
    <property type="project" value="InterPro"/>
</dbReference>
<keyword evidence="2" id="KW-0812">Transmembrane</keyword>
<evidence type="ECO:0000313" key="4">
    <source>
        <dbReference type="EMBL" id="SBW09962.1"/>
    </source>
</evidence>